<gene>
    <name evidence="1" type="ORF">ACFLIM_19700</name>
</gene>
<name>A0ABW7AGF8_9ACTN</name>
<sequence>MKITGKKVAIRDEAKPDAPVVAFVKEGEVLESCWKVIGREKPYTKCGAEHYDWYLVNAGTLRSGYVPVTCARKL</sequence>
<dbReference type="Proteomes" id="UP001603978">
    <property type="component" value="Unassembled WGS sequence"/>
</dbReference>
<comment type="caution">
    <text evidence="1">The sequence shown here is derived from an EMBL/GenBank/DDBJ whole genome shotgun (WGS) entry which is preliminary data.</text>
</comment>
<proteinExistence type="predicted"/>
<evidence type="ECO:0008006" key="3">
    <source>
        <dbReference type="Google" id="ProtNLM"/>
    </source>
</evidence>
<evidence type="ECO:0000313" key="2">
    <source>
        <dbReference type="Proteomes" id="UP001603978"/>
    </source>
</evidence>
<dbReference type="RefSeq" id="WP_393167416.1">
    <property type="nucleotide sequence ID" value="NZ_JBICRM010000011.1"/>
</dbReference>
<reference evidence="1 2" key="1">
    <citation type="submission" date="2024-10" db="EMBL/GenBank/DDBJ databases">
        <authorList>
            <person name="Topkara A.R."/>
            <person name="Saygin H."/>
        </authorList>
    </citation>
    <scope>NUCLEOTIDE SEQUENCE [LARGE SCALE GENOMIC DNA]</scope>
    <source>
        <strain evidence="1 2">M3C6</strain>
    </source>
</reference>
<dbReference type="EMBL" id="JBICRM010000011">
    <property type="protein sequence ID" value="MFG1705420.1"/>
    <property type="molecule type" value="Genomic_DNA"/>
</dbReference>
<evidence type="ECO:0000313" key="1">
    <source>
        <dbReference type="EMBL" id="MFG1705420.1"/>
    </source>
</evidence>
<protein>
    <recommendedName>
        <fullName evidence="3">SH3 domain-containing protein</fullName>
    </recommendedName>
</protein>
<keyword evidence="2" id="KW-1185">Reference proteome</keyword>
<organism evidence="1 2">
    <name type="scientific">Nonomuraea marmarensis</name>
    <dbReference type="NCBI Taxonomy" id="3351344"/>
    <lineage>
        <taxon>Bacteria</taxon>
        <taxon>Bacillati</taxon>
        <taxon>Actinomycetota</taxon>
        <taxon>Actinomycetes</taxon>
        <taxon>Streptosporangiales</taxon>
        <taxon>Streptosporangiaceae</taxon>
        <taxon>Nonomuraea</taxon>
    </lineage>
</organism>
<accession>A0ABW7AGF8</accession>